<dbReference type="Pfam" id="PF21981">
    <property type="entry name" value="RecX_HTH3"/>
    <property type="match status" value="1"/>
</dbReference>
<evidence type="ECO:0000256" key="1">
    <source>
        <dbReference type="ARBA" id="ARBA00004496"/>
    </source>
</evidence>
<evidence type="ECO:0000256" key="3">
    <source>
        <dbReference type="ARBA" id="ARBA00018111"/>
    </source>
</evidence>
<dbReference type="Pfam" id="PF21982">
    <property type="entry name" value="RecX_HTH1"/>
    <property type="match status" value="1"/>
</dbReference>
<organism evidence="9 10">
    <name type="scientific">Candidatus Lachnoclostridium stercoravium</name>
    <dbReference type="NCBI Taxonomy" id="2838633"/>
    <lineage>
        <taxon>Bacteria</taxon>
        <taxon>Bacillati</taxon>
        <taxon>Bacillota</taxon>
        <taxon>Clostridia</taxon>
        <taxon>Lachnospirales</taxon>
        <taxon>Lachnospiraceae</taxon>
    </lineage>
</organism>
<evidence type="ECO:0000256" key="5">
    <source>
        <dbReference type="HAMAP-Rule" id="MF_01114"/>
    </source>
</evidence>
<comment type="subcellular location">
    <subcellularLocation>
        <location evidence="1 5">Cytoplasm</location>
    </subcellularLocation>
</comment>
<evidence type="ECO:0000259" key="7">
    <source>
        <dbReference type="Pfam" id="PF21981"/>
    </source>
</evidence>
<name>A0A9D2HHD3_9FIRM</name>
<feature type="domain" description="RecX first three-helical" evidence="8">
    <location>
        <begin position="59"/>
        <end position="96"/>
    </location>
</feature>
<evidence type="ECO:0000256" key="4">
    <source>
        <dbReference type="ARBA" id="ARBA00022490"/>
    </source>
</evidence>
<dbReference type="InterPro" id="IPR053925">
    <property type="entry name" value="RecX_HTH_3rd"/>
</dbReference>
<protein>
    <recommendedName>
        <fullName evidence="3 5">Regulatory protein RecX</fullName>
    </recommendedName>
</protein>
<comment type="function">
    <text evidence="5">Modulates RecA activity.</text>
</comment>
<evidence type="ECO:0000259" key="6">
    <source>
        <dbReference type="Pfam" id="PF02631"/>
    </source>
</evidence>
<dbReference type="HAMAP" id="MF_01114">
    <property type="entry name" value="RecX"/>
    <property type="match status" value="1"/>
</dbReference>
<comment type="similarity">
    <text evidence="2 5">Belongs to the RecX family.</text>
</comment>
<dbReference type="GO" id="GO:0005737">
    <property type="term" value="C:cytoplasm"/>
    <property type="evidence" value="ECO:0007669"/>
    <property type="project" value="UniProtKB-SubCell"/>
</dbReference>
<evidence type="ECO:0000313" key="10">
    <source>
        <dbReference type="Proteomes" id="UP000823900"/>
    </source>
</evidence>
<dbReference type="EMBL" id="DWZA01000020">
    <property type="protein sequence ID" value="HJA70353.1"/>
    <property type="molecule type" value="Genomic_DNA"/>
</dbReference>
<dbReference type="PANTHER" id="PTHR33602">
    <property type="entry name" value="REGULATORY PROTEIN RECX FAMILY PROTEIN"/>
    <property type="match status" value="1"/>
</dbReference>
<keyword evidence="4 5" id="KW-0963">Cytoplasm</keyword>
<evidence type="ECO:0000259" key="8">
    <source>
        <dbReference type="Pfam" id="PF21982"/>
    </source>
</evidence>
<dbReference type="GO" id="GO:0006282">
    <property type="term" value="P:regulation of DNA repair"/>
    <property type="evidence" value="ECO:0007669"/>
    <property type="project" value="UniProtKB-UniRule"/>
</dbReference>
<dbReference type="AlphaFoldDB" id="A0A9D2HHD3"/>
<dbReference type="PANTHER" id="PTHR33602:SF1">
    <property type="entry name" value="REGULATORY PROTEIN RECX FAMILY PROTEIN"/>
    <property type="match status" value="1"/>
</dbReference>
<dbReference type="Gene3D" id="1.10.10.10">
    <property type="entry name" value="Winged helix-like DNA-binding domain superfamily/Winged helix DNA-binding domain"/>
    <property type="match status" value="3"/>
</dbReference>
<comment type="caution">
    <text evidence="9">The sequence shown here is derived from an EMBL/GenBank/DDBJ whole genome shotgun (WGS) entry which is preliminary data.</text>
</comment>
<dbReference type="InterPro" id="IPR003783">
    <property type="entry name" value="Regulatory_RecX"/>
</dbReference>
<dbReference type="Proteomes" id="UP000823900">
    <property type="component" value="Unassembled WGS sequence"/>
</dbReference>
<sequence>MTVESITPVGTRKCKVLFDEGFALVLYRGEVKRYGIEEKKDLPLETYEEIVENVLFKRAKERVLHLLKSMDRTEAELRRKLAEGGYPKAAQDFALEYVKKMGYVDDEAYARRYAECFSDRKSSRQIACDLQRKGVEREIVDAVMEETEVDEDKQIEKLLEKRGYFKKREDGWDSPEAAAKEYQKTAAFLARKGFSWDAICRVMGCRD</sequence>
<dbReference type="InterPro" id="IPR053924">
    <property type="entry name" value="RecX_HTH_2nd"/>
</dbReference>
<feature type="domain" description="RecX third three-helical" evidence="7">
    <location>
        <begin position="176"/>
        <end position="203"/>
    </location>
</feature>
<feature type="domain" description="RecX second three-helical" evidence="6">
    <location>
        <begin position="105"/>
        <end position="144"/>
    </location>
</feature>
<evidence type="ECO:0000313" key="9">
    <source>
        <dbReference type="EMBL" id="HJA70353.1"/>
    </source>
</evidence>
<reference evidence="9" key="1">
    <citation type="journal article" date="2021" name="PeerJ">
        <title>Extensive microbial diversity within the chicken gut microbiome revealed by metagenomics and culture.</title>
        <authorList>
            <person name="Gilroy R."/>
            <person name="Ravi A."/>
            <person name="Getino M."/>
            <person name="Pursley I."/>
            <person name="Horton D.L."/>
            <person name="Alikhan N.F."/>
            <person name="Baker D."/>
            <person name="Gharbi K."/>
            <person name="Hall N."/>
            <person name="Watson M."/>
            <person name="Adriaenssens E.M."/>
            <person name="Foster-Nyarko E."/>
            <person name="Jarju S."/>
            <person name="Secka A."/>
            <person name="Antonio M."/>
            <person name="Oren A."/>
            <person name="Chaudhuri R.R."/>
            <person name="La Ragione R."/>
            <person name="Hildebrand F."/>
            <person name="Pallen M.J."/>
        </authorList>
    </citation>
    <scope>NUCLEOTIDE SEQUENCE</scope>
    <source>
        <strain evidence="9">CHK178-16964</strain>
    </source>
</reference>
<dbReference type="Pfam" id="PF02631">
    <property type="entry name" value="RecX_HTH2"/>
    <property type="match status" value="1"/>
</dbReference>
<dbReference type="InterPro" id="IPR036388">
    <property type="entry name" value="WH-like_DNA-bd_sf"/>
</dbReference>
<proteinExistence type="inferred from homology"/>
<reference evidence="9" key="2">
    <citation type="submission" date="2021-04" db="EMBL/GenBank/DDBJ databases">
        <authorList>
            <person name="Gilroy R."/>
        </authorList>
    </citation>
    <scope>NUCLEOTIDE SEQUENCE</scope>
    <source>
        <strain evidence="9">CHK178-16964</strain>
    </source>
</reference>
<dbReference type="InterPro" id="IPR053926">
    <property type="entry name" value="RecX_HTH_1st"/>
</dbReference>
<accession>A0A9D2HHD3</accession>
<evidence type="ECO:0000256" key="2">
    <source>
        <dbReference type="ARBA" id="ARBA00009695"/>
    </source>
</evidence>
<gene>
    <name evidence="5" type="primary">recX</name>
    <name evidence="9" type="ORF">IAA07_02075</name>
</gene>